<dbReference type="RefSeq" id="WP_243535588.1">
    <property type="nucleotide sequence ID" value="NZ_CP093442.1"/>
</dbReference>
<evidence type="ECO:0000313" key="2">
    <source>
        <dbReference type="EMBL" id="UOF00023.1"/>
    </source>
</evidence>
<evidence type="ECO:0000313" key="3">
    <source>
        <dbReference type="Proteomes" id="UP000830116"/>
    </source>
</evidence>
<dbReference type="Gene3D" id="2.40.160.10">
    <property type="entry name" value="Porin"/>
    <property type="match status" value="1"/>
</dbReference>
<reference evidence="2" key="1">
    <citation type="submission" date="2022-03" db="EMBL/GenBank/DDBJ databases">
        <title>Genome Identification and Characterization of new species Bdellovibrio reynosense LBG001 sp. nov. from a Mexico soil sample.</title>
        <authorList>
            <person name="Camilli A."/>
            <person name="Ajao Y."/>
            <person name="Guo X."/>
        </authorList>
    </citation>
    <scope>NUCLEOTIDE SEQUENCE</scope>
    <source>
        <strain evidence="2">LBG001</strain>
    </source>
</reference>
<dbReference type="Pfam" id="PF07642">
    <property type="entry name" value="BBP2"/>
    <property type="match status" value="1"/>
</dbReference>
<dbReference type="InterPro" id="IPR023614">
    <property type="entry name" value="Porin_dom_sf"/>
</dbReference>
<gene>
    <name evidence="2" type="ORF">MNR06_09950</name>
</gene>
<sequence>MNKLFNTSLLIVMLLGTTSIAQAVEIDGITVRGEAALNYSMLTPGNDSLPNSSAGDDQVYSLNQAQILLSKETEKMAFMARIAFSPTEYATSPTENENSNFGNLEQIELYYKPSSYLYIGFGRFLTTLGFESSTRMDNLMYLTTIAFSQIVPSFGEGVRAKYIYNDMTVSLTSYNKAPYVAYGDDRKTTKTTELSVSQTMGRASLFAGYLMGTDTNAVSGAKEDKSAASVYASYKLADNFTTALEYESKTSKFEAEAHTRWADSTSLWLVYGLGQHNLGIRYEQVRGANEIGYGPADEINSITVSDKIAVSENLNVYVEYRQDKANEMIFPDEDGVALMKEDAGVLSITGLAYF</sequence>
<proteinExistence type="predicted"/>
<dbReference type="InterPro" id="IPR011486">
    <property type="entry name" value="BBP2"/>
</dbReference>
<evidence type="ECO:0000256" key="1">
    <source>
        <dbReference type="SAM" id="SignalP"/>
    </source>
</evidence>
<keyword evidence="3" id="KW-1185">Reference proteome</keyword>
<feature type="chain" id="PRO_5045582445" evidence="1">
    <location>
        <begin position="24"/>
        <end position="354"/>
    </location>
</feature>
<dbReference type="Proteomes" id="UP000830116">
    <property type="component" value="Chromosome"/>
</dbReference>
<protein>
    <submittedName>
        <fullName evidence="2">Porin</fullName>
    </submittedName>
</protein>
<dbReference type="SUPFAM" id="SSF56935">
    <property type="entry name" value="Porins"/>
    <property type="match status" value="1"/>
</dbReference>
<accession>A0ABY4C4Y5</accession>
<name>A0ABY4C4Y5_9BACT</name>
<feature type="signal peptide" evidence="1">
    <location>
        <begin position="1"/>
        <end position="23"/>
    </location>
</feature>
<dbReference type="EMBL" id="CP093442">
    <property type="protein sequence ID" value="UOF00023.1"/>
    <property type="molecule type" value="Genomic_DNA"/>
</dbReference>
<organism evidence="2 3">
    <name type="scientific">Bdellovibrio reynosensis</name>
    <dbReference type="NCBI Taxonomy" id="2835041"/>
    <lineage>
        <taxon>Bacteria</taxon>
        <taxon>Pseudomonadati</taxon>
        <taxon>Bdellovibrionota</taxon>
        <taxon>Bdellovibrionia</taxon>
        <taxon>Bdellovibrionales</taxon>
        <taxon>Pseudobdellovibrionaceae</taxon>
        <taxon>Bdellovibrio</taxon>
    </lineage>
</organism>
<keyword evidence="1" id="KW-0732">Signal</keyword>